<protein>
    <submittedName>
        <fullName evidence="1">Uncharacterized protein</fullName>
    </submittedName>
</protein>
<dbReference type="KEGG" id="amr:AM1_6176"/>
<sequence>MTTDGPDRLDRIEALLERSIIDSNERLSRIEGIVQSNAQIIQSNARSIEAMGTHFEETKKLADKVFQRMDSLTQQLSAIVSSRNEDRDLLRTIKAGIDRLLRRSDQ</sequence>
<accession>B0C4X0</accession>
<organism evidence="1 2">
    <name type="scientific">Acaryochloris marina (strain MBIC 11017)</name>
    <dbReference type="NCBI Taxonomy" id="329726"/>
    <lineage>
        <taxon>Bacteria</taxon>
        <taxon>Bacillati</taxon>
        <taxon>Cyanobacteriota</taxon>
        <taxon>Cyanophyceae</taxon>
        <taxon>Acaryochloridales</taxon>
        <taxon>Acaryochloridaceae</taxon>
        <taxon>Acaryochloris</taxon>
    </lineage>
</organism>
<dbReference type="HOGENOM" id="CLU_2217212_0_0_3"/>
<dbReference type="OrthoDB" id="574572at2"/>
<reference evidence="1 2" key="1">
    <citation type="journal article" date="2008" name="Proc. Natl. Acad. Sci. U.S.A.">
        <title>Niche adaptation and genome expansion in the chlorophyll d-producing cyanobacterium Acaryochloris marina.</title>
        <authorList>
            <person name="Swingley W.D."/>
            <person name="Chen M."/>
            <person name="Cheung P.C."/>
            <person name="Conrad A.L."/>
            <person name="Dejesa L.C."/>
            <person name="Hao J."/>
            <person name="Honchak B.M."/>
            <person name="Karbach L.E."/>
            <person name="Kurdoglu A."/>
            <person name="Lahiri S."/>
            <person name="Mastrian S.D."/>
            <person name="Miyashita H."/>
            <person name="Page L."/>
            <person name="Ramakrishna P."/>
            <person name="Satoh S."/>
            <person name="Sattley W.M."/>
            <person name="Shimada Y."/>
            <person name="Taylor H.L."/>
            <person name="Tomo T."/>
            <person name="Tsuchiya T."/>
            <person name="Wang Z.T."/>
            <person name="Raymond J."/>
            <person name="Mimuro M."/>
            <person name="Blankenship R.E."/>
            <person name="Touchman J.W."/>
        </authorList>
    </citation>
    <scope>NUCLEOTIDE SEQUENCE [LARGE SCALE GENOMIC DNA]</scope>
    <source>
        <strain evidence="2">MBIC 11017</strain>
    </source>
</reference>
<dbReference type="Proteomes" id="UP000000268">
    <property type="component" value="Chromosome"/>
</dbReference>
<keyword evidence="2" id="KW-1185">Reference proteome</keyword>
<name>B0C4X0_ACAM1</name>
<proteinExistence type="predicted"/>
<dbReference type="RefSeq" id="WP_012166297.1">
    <property type="nucleotide sequence ID" value="NC_009925.1"/>
</dbReference>
<evidence type="ECO:0000313" key="1">
    <source>
        <dbReference type="EMBL" id="ABW31108.1"/>
    </source>
</evidence>
<gene>
    <name evidence="1" type="ordered locus">AM1_6176</name>
</gene>
<dbReference type="STRING" id="329726.AM1_6176"/>
<evidence type="ECO:0000313" key="2">
    <source>
        <dbReference type="Proteomes" id="UP000000268"/>
    </source>
</evidence>
<dbReference type="EMBL" id="CP000828">
    <property type="protein sequence ID" value="ABW31108.1"/>
    <property type="molecule type" value="Genomic_DNA"/>
</dbReference>
<dbReference type="AlphaFoldDB" id="B0C4X0"/>